<dbReference type="GO" id="GO:0098552">
    <property type="term" value="C:side of membrane"/>
    <property type="evidence" value="ECO:0007669"/>
    <property type="project" value="UniProtKB-KW"/>
</dbReference>
<keyword evidence="6" id="KW-0325">Glycoprotein</keyword>
<dbReference type="GO" id="GO:0005886">
    <property type="term" value="C:plasma membrane"/>
    <property type="evidence" value="ECO:0007669"/>
    <property type="project" value="UniProtKB-SubCell"/>
</dbReference>
<name>A0A6A5UDH6_9PLEO</name>
<evidence type="ECO:0000256" key="2">
    <source>
        <dbReference type="ARBA" id="ARBA00022475"/>
    </source>
</evidence>
<keyword evidence="3" id="KW-0336">GPI-anchor</keyword>
<evidence type="ECO:0000313" key="11">
    <source>
        <dbReference type="Proteomes" id="UP000800035"/>
    </source>
</evidence>
<keyword evidence="7" id="KW-0449">Lipoprotein</keyword>
<evidence type="ECO:0000256" key="4">
    <source>
        <dbReference type="ARBA" id="ARBA00022729"/>
    </source>
</evidence>
<proteinExistence type="predicted"/>
<keyword evidence="4" id="KW-0732">Signal</keyword>
<dbReference type="CDD" id="cd21176">
    <property type="entry name" value="LPMO_auxiliary-like"/>
    <property type="match status" value="1"/>
</dbReference>
<dbReference type="PANTHER" id="PTHR34992:SF1">
    <property type="entry name" value="COPPER ACQUISITION FACTOR BIM1-LIKE DOMAIN-CONTAINING PROTEIN"/>
    <property type="match status" value="1"/>
</dbReference>
<keyword evidence="2" id="KW-1003">Cell membrane</keyword>
<evidence type="ECO:0000256" key="7">
    <source>
        <dbReference type="ARBA" id="ARBA00023288"/>
    </source>
</evidence>
<dbReference type="InterPro" id="IPR046530">
    <property type="entry name" value="BIM1-like_dom"/>
</dbReference>
<comment type="subcellular location">
    <subcellularLocation>
        <location evidence="1">Cell membrane</location>
        <topology evidence="1">Lipid-anchor</topology>
        <topology evidence="1">GPI-anchor</topology>
    </subcellularLocation>
</comment>
<organism evidence="10 11">
    <name type="scientific">Byssothecium circinans</name>
    <dbReference type="NCBI Taxonomy" id="147558"/>
    <lineage>
        <taxon>Eukaryota</taxon>
        <taxon>Fungi</taxon>
        <taxon>Dikarya</taxon>
        <taxon>Ascomycota</taxon>
        <taxon>Pezizomycotina</taxon>
        <taxon>Dothideomycetes</taxon>
        <taxon>Pleosporomycetidae</taxon>
        <taxon>Pleosporales</taxon>
        <taxon>Massarineae</taxon>
        <taxon>Massarinaceae</taxon>
        <taxon>Byssothecium</taxon>
    </lineage>
</organism>
<dbReference type="Proteomes" id="UP000800035">
    <property type="component" value="Unassembled WGS sequence"/>
</dbReference>
<keyword evidence="5" id="KW-0472">Membrane</keyword>
<feature type="non-terminal residue" evidence="10">
    <location>
        <position position="206"/>
    </location>
</feature>
<sequence length="206" mass="21379">LALLPLATAHFVLDWPTNRGFDDVKSVNFPCGGFDSVKTPRTEFPLSGSPIQLDMHHTQTRIAVYLAIGNDPGSNYNIVLRPQLSQEGPGDFCLGQVNIPSGLNITAGTNATIQVVTNGDPSGGLYQCGDITFVNTTLSQNDYNDHCKNNTGVRVTAQNQQGNPNGTSSGPPSSGGSSPTPANAATHATAASWLLGAAGVVGLAFL</sequence>
<dbReference type="InterPro" id="IPR046936">
    <property type="entry name" value="BIM1-like"/>
</dbReference>
<feature type="domain" description="Copper acquisition factor BIM1-like" evidence="9">
    <location>
        <begin position="9"/>
        <end position="152"/>
    </location>
</feature>
<gene>
    <name evidence="10" type="ORF">CC80DRAFT_361976</name>
</gene>
<keyword evidence="11" id="KW-1185">Reference proteome</keyword>
<evidence type="ECO:0000256" key="3">
    <source>
        <dbReference type="ARBA" id="ARBA00022622"/>
    </source>
</evidence>
<feature type="non-terminal residue" evidence="10">
    <location>
        <position position="1"/>
    </location>
</feature>
<reference evidence="10" key="1">
    <citation type="journal article" date="2020" name="Stud. Mycol.">
        <title>101 Dothideomycetes genomes: a test case for predicting lifestyles and emergence of pathogens.</title>
        <authorList>
            <person name="Haridas S."/>
            <person name="Albert R."/>
            <person name="Binder M."/>
            <person name="Bloem J."/>
            <person name="Labutti K."/>
            <person name="Salamov A."/>
            <person name="Andreopoulos B."/>
            <person name="Baker S."/>
            <person name="Barry K."/>
            <person name="Bills G."/>
            <person name="Bluhm B."/>
            <person name="Cannon C."/>
            <person name="Castanera R."/>
            <person name="Culley D."/>
            <person name="Daum C."/>
            <person name="Ezra D."/>
            <person name="Gonzalez J."/>
            <person name="Henrissat B."/>
            <person name="Kuo A."/>
            <person name="Liang C."/>
            <person name="Lipzen A."/>
            <person name="Lutzoni F."/>
            <person name="Magnuson J."/>
            <person name="Mondo S."/>
            <person name="Nolan M."/>
            <person name="Ohm R."/>
            <person name="Pangilinan J."/>
            <person name="Park H.-J."/>
            <person name="Ramirez L."/>
            <person name="Alfaro M."/>
            <person name="Sun H."/>
            <person name="Tritt A."/>
            <person name="Yoshinaga Y."/>
            <person name="Zwiers L.-H."/>
            <person name="Turgeon B."/>
            <person name="Goodwin S."/>
            <person name="Spatafora J."/>
            <person name="Crous P."/>
            <person name="Grigoriev I."/>
        </authorList>
    </citation>
    <scope>NUCLEOTIDE SEQUENCE</scope>
    <source>
        <strain evidence="10">CBS 675.92</strain>
    </source>
</reference>
<evidence type="ECO:0000256" key="6">
    <source>
        <dbReference type="ARBA" id="ARBA00023180"/>
    </source>
</evidence>
<dbReference type="EMBL" id="ML976978">
    <property type="protein sequence ID" value="KAF1962808.1"/>
    <property type="molecule type" value="Genomic_DNA"/>
</dbReference>
<dbReference type="AlphaFoldDB" id="A0A6A5UDH6"/>
<evidence type="ECO:0000256" key="1">
    <source>
        <dbReference type="ARBA" id="ARBA00004609"/>
    </source>
</evidence>
<accession>A0A6A5UDH6</accession>
<feature type="compositionally biased region" description="Low complexity" evidence="8">
    <location>
        <begin position="162"/>
        <end position="184"/>
    </location>
</feature>
<feature type="region of interest" description="Disordered" evidence="8">
    <location>
        <begin position="156"/>
        <end position="184"/>
    </location>
</feature>
<evidence type="ECO:0000313" key="10">
    <source>
        <dbReference type="EMBL" id="KAF1962808.1"/>
    </source>
</evidence>
<dbReference type="Pfam" id="PF20238">
    <property type="entry name" value="BIM1-like_dom"/>
    <property type="match status" value="1"/>
</dbReference>
<evidence type="ECO:0000259" key="9">
    <source>
        <dbReference type="Pfam" id="PF20238"/>
    </source>
</evidence>
<evidence type="ECO:0000256" key="8">
    <source>
        <dbReference type="SAM" id="MobiDB-lite"/>
    </source>
</evidence>
<dbReference type="PANTHER" id="PTHR34992">
    <property type="entry name" value="HYPHAL ANASTAMOSIS-7 PROTEIN"/>
    <property type="match status" value="1"/>
</dbReference>
<evidence type="ECO:0000256" key="5">
    <source>
        <dbReference type="ARBA" id="ARBA00023136"/>
    </source>
</evidence>
<dbReference type="OrthoDB" id="2146436at2759"/>
<protein>
    <recommendedName>
        <fullName evidence="9">Copper acquisition factor BIM1-like domain-containing protein</fullName>
    </recommendedName>
</protein>